<evidence type="ECO:0000256" key="2">
    <source>
        <dbReference type="ARBA" id="ARBA00003969"/>
    </source>
</evidence>
<dbReference type="SUPFAM" id="SSF51011">
    <property type="entry name" value="Glycosyl hydrolase domain"/>
    <property type="match status" value="1"/>
</dbReference>
<dbReference type="OrthoDB" id="5795902at2759"/>
<keyword evidence="9 13" id="KW-0378">Hydrolase</keyword>
<organism evidence="16 17">
    <name type="scientific">Clonostachys byssicola</name>
    <dbReference type="NCBI Taxonomy" id="160290"/>
    <lineage>
        <taxon>Eukaryota</taxon>
        <taxon>Fungi</taxon>
        <taxon>Dikarya</taxon>
        <taxon>Ascomycota</taxon>
        <taxon>Pezizomycotina</taxon>
        <taxon>Sordariomycetes</taxon>
        <taxon>Hypocreomycetidae</taxon>
        <taxon>Hypocreales</taxon>
        <taxon>Bionectriaceae</taxon>
        <taxon>Clonostachys</taxon>
    </lineage>
</organism>
<dbReference type="Pfam" id="PF16499">
    <property type="entry name" value="Melibiase_2"/>
    <property type="match status" value="1"/>
</dbReference>
<evidence type="ECO:0000256" key="13">
    <source>
        <dbReference type="RuleBase" id="RU361168"/>
    </source>
</evidence>
<dbReference type="EMBL" id="CABFNO020001350">
    <property type="protein sequence ID" value="CAG9982811.1"/>
    <property type="molecule type" value="Genomic_DNA"/>
</dbReference>
<dbReference type="PANTHER" id="PTHR11452:SF91">
    <property type="entry name" value="ALPHA-GALACTOSIDASE A-RELATED"/>
    <property type="match status" value="1"/>
</dbReference>
<dbReference type="SMART" id="SM00458">
    <property type="entry name" value="RICIN"/>
    <property type="match status" value="1"/>
</dbReference>
<evidence type="ECO:0000313" key="16">
    <source>
        <dbReference type="EMBL" id="CAG9982811.1"/>
    </source>
</evidence>
<feature type="domain" description="Ricin B lectin" evidence="15">
    <location>
        <begin position="424"/>
        <end position="559"/>
    </location>
</feature>
<evidence type="ECO:0000256" key="14">
    <source>
        <dbReference type="SAM" id="SignalP"/>
    </source>
</evidence>
<protein>
    <recommendedName>
        <fullName evidence="5 13">Alpha-galactosidase</fullName>
        <ecNumber evidence="5 13">3.2.1.22</ecNumber>
    </recommendedName>
    <alternativeName>
        <fullName evidence="13">Melibiase</fullName>
    </alternativeName>
</protein>
<comment type="caution">
    <text evidence="16">The sequence shown here is derived from an EMBL/GenBank/DDBJ whole genome shotgun (WGS) entry which is preliminary data.</text>
</comment>
<dbReference type="CDD" id="cd23425">
    <property type="entry name" value="beta-trefoil_Ricin_AglA"/>
    <property type="match status" value="1"/>
</dbReference>
<dbReference type="GO" id="GO:0030246">
    <property type="term" value="F:carbohydrate binding"/>
    <property type="evidence" value="ECO:0007669"/>
    <property type="project" value="UniProtKB-KW"/>
</dbReference>
<dbReference type="InterPro" id="IPR002241">
    <property type="entry name" value="Glyco_hydro_27"/>
</dbReference>
<dbReference type="SUPFAM" id="SSF51445">
    <property type="entry name" value="(Trans)glycosidases"/>
    <property type="match status" value="1"/>
</dbReference>
<proteinExistence type="inferred from homology"/>
<evidence type="ECO:0000256" key="11">
    <source>
        <dbReference type="ARBA" id="ARBA00023180"/>
    </source>
</evidence>
<evidence type="ECO:0000256" key="9">
    <source>
        <dbReference type="ARBA" id="ARBA00022801"/>
    </source>
</evidence>
<keyword evidence="11" id="KW-0325">Glycoprotein</keyword>
<sequence>MIPRCHPCVALLAVIGLASAASGVISPLPPMGFNNWARYMDALNETLFVETTDAMLAKGLLRAGYNRINLDDCWSPRERLANGSMTWDTDKFPRGLPWLASYIKSRGFIPGIYTDAGTSSCAGYPGAYGYEEIDIKDFADWGFEFVKLDGCNMPTGTEAEYREVYGKWHEILSKLETPMVFSESAPAYFAEAANLTNWYNVMSWVPEFGQLARHSRDTLVWNSTLYWPDITGWDSIMFNYGQELRLGRFQRPGYFNDPDFLNVDHFDYTIHERRSHFALWASFSAPLILSTDVLSLTDEEVKYLTNPDIIAVDQDPLVQQASLVSQSADWDVLTKSLHNGDRLLTVLNKGSATADLTVPWSHIGLTTDTPHTPSKLSIKDLWTGRSQTVDLKRSKGFTARSVPPHGTAIFRISNPAPGSSVQTVPTGLIFNTYSLNCLTDSSSRGGLVTWTNCTTSDSQVWRARDDGTFSSLADEKRCLVEKDGNIQSGECNKRAKWDYFLSGTLVNRDSKKCLTEIQDVGASATSEACGFMTNEQVVALPVGVTINSLADDGSVFDLRMNSA</sequence>
<keyword evidence="12 13" id="KW-0326">Glycosidase</keyword>
<dbReference type="PANTHER" id="PTHR11452">
    <property type="entry name" value="ALPHA-GALACTOSIDASE/ALPHA-N-ACETYLGALACTOSAMINIDASE"/>
    <property type="match status" value="1"/>
</dbReference>
<dbReference type="GO" id="GO:0004557">
    <property type="term" value="F:alpha-galactosidase activity"/>
    <property type="evidence" value="ECO:0007669"/>
    <property type="project" value="UniProtKB-EC"/>
</dbReference>
<name>A0A9N9U9E2_9HYPO</name>
<evidence type="ECO:0000256" key="7">
    <source>
        <dbReference type="ARBA" id="ARBA00022729"/>
    </source>
</evidence>
<dbReference type="InterPro" id="IPR017853">
    <property type="entry name" value="GH"/>
</dbReference>
<dbReference type="Pfam" id="PF17801">
    <property type="entry name" value="Melibiase_C"/>
    <property type="match status" value="1"/>
</dbReference>
<evidence type="ECO:0000256" key="10">
    <source>
        <dbReference type="ARBA" id="ARBA00023157"/>
    </source>
</evidence>
<feature type="signal peptide" evidence="14">
    <location>
        <begin position="1"/>
        <end position="20"/>
    </location>
</feature>
<comment type="catalytic activity">
    <reaction evidence="1 13">
        <text>Hydrolysis of terminal, non-reducing alpha-D-galactose residues in alpha-D-galactosides, including galactose oligosaccharides, galactomannans and galactolipids.</text>
        <dbReference type="EC" id="3.2.1.22"/>
    </reaction>
</comment>
<dbReference type="InterPro" id="IPR041233">
    <property type="entry name" value="Melibiase_C"/>
</dbReference>
<evidence type="ECO:0000256" key="1">
    <source>
        <dbReference type="ARBA" id="ARBA00001255"/>
    </source>
</evidence>
<dbReference type="InterPro" id="IPR013785">
    <property type="entry name" value="Aldolase_TIM"/>
</dbReference>
<dbReference type="EC" id="3.2.1.22" evidence="5 13"/>
<feature type="chain" id="PRO_5040343955" description="Alpha-galactosidase" evidence="14">
    <location>
        <begin position="21"/>
        <end position="563"/>
    </location>
</feature>
<dbReference type="GO" id="GO:0005576">
    <property type="term" value="C:extracellular region"/>
    <property type="evidence" value="ECO:0007669"/>
    <property type="project" value="UniProtKB-SubCell"/>
</dbReference>
<comment type="similarity">
    <text evidence="4 13">Belongs to the glycosyl hydrolase 27 family.</text>
</comment>
<gene>
    <name evidence="16" type="ORF">CBYS24578_00011084</name>
</gene>
<dbReference type="InterPro" id="IPR000772">
    <property type="entry name" value="Ricin_B_lectin"/>
</dbReference>
<dbReference type="GO" id="GO:0005975">
    <property type="term" value="P:carbohydrate metabolic process"/>
    <property type="evidence" value="ECO:0007669"/>
    <property type="project" value="InterPro"/>
</dbReference>
<dbReference type="PRINTS" id="PR00740">
    <property type="entry name" value="GLHYDRLASE27"/>
</dbReference>
<dbReference type="SUPFAM" id="SSF50370">
    <property type="entry name" value="Ricin B-like lectins"/>
    <property type="match status" value="1"/>
</dbReference>
<dbReference type="FunFam" id="3.20.20.70:FF:000177">
    <property type="entry name" value="Alpha-galactosidase"/>
    <property type="match status" value="1"/>
</dbReference>
<dbReference type="InterPro" id="IPR035992">
    <property type="entry name" value="Ricin_B-like_lectins"/>
</dbReference>
<reference evidence="16 17" key="2">
    <citation type="submission" date="2021-10" db="EMBL/GenBank/DDBJ databases">
        <authorList>
            <person name="Piombo E."/>
        </authorList>
    </citation>
    <scope>NUCLEOTIDE SEQUENCE [LARGE SCALE GENOMIC DNA]</scope>
</reference>
<keyword evidence="7 14" id="KW-0732">Signal</keyword>
<evidence type="ECO:0000313" key="17">
    <source>
        <dbReference type="Proteomes" id="UP000754883"/>
    </source>
</evidence>
<keyword evidence="8" id="KW-0430">Lectin</keyword>
<dbReference type="CDD" id="cd14792">
    <property type="entry name" value="GH27"/>
    <property type="match status" value="1"/>
</dbReference>
<evidence type="ECO:0000256" key="8">
    <source>
        <dbReference type="ARBA" id="ARBA00022734"/>
    </source>
</evidence>
<comment type="function">
    <text evidence="2">Hydrolyzes a variety of simple alpha-D-galactoside as well as more complex molecules such as oligosaccharides and polysaccharides.</text>
</comment>
<evidence type="ECO:0000256" key="5">
    <source>
        <dbReference type="ARBA" id="ARBA00012755"/>
    </source>
</evidence>
<reference evidence="17" key="1">
    <citation type="submission" date="2019-06" db="EMBL/GenBank/DDBJ databases">
        <authorList>
            <person name="Broberg M."/>
        </authorList>
    </citation>
    <scope>NUCLEOTIDE SEQUENCE [LARGE SCALE GENOMIC DNA]</scope>
</reference>
<evidence type="ECO:0000256" key="4">
    <source>
        <dbReference type="ARBA" id="ARBA00009743"/>
    </source>
</evidence>
<dbReference type="Pfam" id="PF00652">
    <property type="entry name" value="Ricin_B_lectin"/>
    <property type="match status" value="1"/>
</dbReference>
<dbReference type="Gene3D" id="3.20.20.70">
    <property type="entry name" value="Aldolase class I"/>
    <property type="match status" value="1"/>
</dbReference>
<comment type="subcellular location">
    <subcellularLocation>
        <location evidence="3">Secreted</location>
    </subcellularLocation>
</comment>
<keyword evidence="17" id="KW-1185">Reference proteome</keyword>
<keyword evidence="10 13" id="KW-1015">Disulfide bond</keyword>
<evidence type="ECO:0000256" key="3">
    <source>
        <dbReference type="ARBA" id="ARBA00004613"/>
    </source>
</evidence>
<dbReference type="Gene3D" id="2.60.40.1180">
    <property type="entry name" value="Golgi alpha-mannosidase II"/>
    <property type="match status" value="1"/>
</dbReference>
<dbReference type="AlphaFoldDB" id="A0A9N9U9E2"/>
<evidence type="ECO:0000259" key="15">
    <source>
        <dbReference type="SMART" id="SM00458"/>
    </source>
</evidence>
<evidence type="ECO:0000256" key="6">
    <source>
        <dbReference type="ARBA" id="ARBA00022525"/>
    </source>
</evidence>
<dbReference type="InterPro" id="IPR013780">
    <property type="entry name" value="Glyco_hydro_b"/>
</dbReference>
<keyword evidence="6" id="KW-0964">Secreted</keyword>
<accession>A0A9N9U9E2</accession>
<evidence type="ECO:0000256" key="12">
    <source>
        <dbReference type="ARBA" id="ARBA00023295"/>
    </source>
</evidence>
<dbReference type="Proteomes" id="UP000754883">
    <property type="component" value="Unassembled WGS sequence"/>
</dbReference>
<dbReference type="Gene3D" id="2.80.10.50">
    <property type="match status" value="1"/>
</dbReference>